<dbReference type="RefSeq" id="WP_091461472.1">
    <property type="nucleotide sequence ID" value="NZ_FNPD01000007.1"/>
</dbReference>
<sequence length="125" mass="13704">MKYERNFSFSVVTQAFAQVKQFDKALQIAEGIINENKSEQSGIYVFSLLAEAMASAGQYDRALQAAQRIADADFRSGRLSMIAMTMARAGQLGECLKVAQTIGEPLTRLDVLAGIINVIKAQKQQ</sequence>
<name>A0A1H3FZ39_9BACT</name>
<dbReference type="SUPFAM" id="SSF48452">
    <property type="entry name" value="TPR-like"/>
    <property type="match status" value="1"/>
</dbReference>
<dbReference type="Proteomes" id="UP000199266">
    <property type="component" value="Unassembled WGS sequence"/>
</dbReference>
<proteinExistence type="predicted"/>
<dbReference type="AlphaFoldDB" id="A0A1H3FZ39"/>
<keyword evidence="2" id="KW-1185">Reference proteome</keyword>
<dbReference type="InterPro" id="IPR011990">
    <property type="entry name" value="TPR-like_helical_dom_sf"/>
</dbReference>
<evidence type="ECO:0000313" key="2">
    <source>
        <dbReference type="Proteomes" id="UP000199266"/>
    </source>
</evidence>
<reference evidence="2" key="1">
    <citation type="submission" date="2016-10" db="EMBL/GenBank/DDBJ databases">
        <authorList>
            <person name="Varghese N."/>
            <person name="Submissions S."/>
        </authorList>
    </citation>
    <scope>NUCLEOTIDE SEQUENCE [LARGE SCALE GENOMIC DNA]</scope>
    <source>
        <strain evidence="2">DSM 13490</strain>
    </source>
</reference>
<protein>
    <submittedName>
        <fullName evidence="1">Anaphase-promoting complex, cyclosome, subunit 3</fullName>
    </submittedName>
</protein>
<gene>
    <name evidence="1" type="ORF">SAMN03080603_01288</name>
</gene>
<dbReference type="EMBL" id="FNPD01000007">
    <property type="protein sequence ID" value="SDX96057.1"/>
    <property type="molecule type" value="Genomic_DNA"/>
</dbReference>
<organism evidence="1 2">
    <name type="scientific">Acetomicrobium thermoterrenum DSM 13490</name>
    <dbReference type="NCBI Taxonomy" id="1120987"/>
    <lineage>
        <taxon>Bacteria</taxon>
        <taxon>Thermotogati</taxon>
        <taxon>Synergistota</taxon>
        <taxon>Synergistia</taxon>
        <taxon>Synergistales</taxon>
        <taxon>Acetomicrobiaceae</taxon>
        <taxon>Acetomicrobium</taxon>
    </lineage>
</organism>
<evidence type="ECO:0000313" key="1">
    <source>
        <dbReference type="EMBL" id="SDX96057.1"/>
    </source>
</evidence>
<dbReference type="Gene3D" id="1.25.40.10">
    <property type="entry name" value="Tetratricopeptide repeat domain"/>
    <property type="match status" value="1"/>
</dbReference>
<accession>A0A1H3FZ39</accession>